<feature type="transmembrane region" description="Helical" evidence="5">
    <location>
        <begin position="465"/>
        <end position="489"/>
    </location>
</feature>
<dbReference type="EMBL" id="FQUC01000017">
    <property type="protein sequence ID" value="SHG19166.1"/>
    <property type="molecule type" value="Genomic_DNA"/>
</dbReference>
<sequence length="696" mass="78710">MSNKLALQDLVDLLAKKSKITKKEADSFFREFFQLILDRIFENDSVKIKDFGTFKLVAVSSRESVDVNTGEKIEIRAHYKLSFVPDKTLKNLVNKPFSQFETILLEDGVDFDSSDDADLNDDISEDDEKEYIIDIPQEETVSNNPKETKMPEDKPEEAKKDIEQPIKDKVEGQPVRPTTPPVQYPSFSSYSYTYTFSSTEKKPDSITITLPKEDLVSVSVNTAPPVKGDRTPTQDYSIQPEKQPEPKQVEEVKEEHVPQDVESNTVSAPIKTEEKKQRVVEEMPTPDVVENEIVTEATPQDKIKPDTRKRDSEKQYIEPIVPSRSELELDDLIDVDSEIETEDDVTLPPAKVLSKPSEEKPVDASAAKSNPWDLKHISDDDKIFTDEDPERPLLRDDDIVISETDFLDIEDSDNADKNIEPVVNQVGNNKPTTIRSVAYSENIDDVEIPYHDYYAPTLGDKIKKVLPWTLLGLVVLGFIAYNVIPLFNVKYDYENKLDRLNLTTSDTLPLIDEADDSIAETSSLLDSLKTNRSADSVKVTPAALPANVAPVPAKQDSASKKTHVPDREISKNLKIEVINKAQMYLLKYPPKTPKTEVAARETAANKTEEVKKQQSKPKYDVIRRGVTLRNLSTKHYGNGDFWVYIYQANKSRIQNPNRVPIGTNLVIPDLDDYGVSSTKDQREIQKAKNLAERILR</sequence>
<feature type="compositionally biased region" description="Basic and acidic residues" evidence="4">
    <location>
        <begin position="271"/>
        <end position="281"/>
    </location>
</feature>
<organism evidence="6 7">
    <name type="scientific">Dysgonomonas macrotermitis</name>
    <dbReference type="NCBI Taxonomy" id="1346286"/>
    <lineage>
        <taxon>Bacteria</taxon>
        <taxon>Pseudomonadati</taxon>
        <taxon>Bacteroidota</taxon>
        <taxon>Bacteroidia</taxon>
        <taxon>Bacteroidales</taxon>
        <taxon>Dysgonomonadaceae</taxon>
        <taxon>Dysgonomonas</taxon>
    </lineage>
</organism>
<dbReference type="OrthoDB" id="9811567at2"/>
<dbReference type="Pfam" id="PF00216">
    <property type="entry name" value="Bac_DNA_binding"/>
    <property type="match status" value="1"/>
</dbReference>
<evidence type="ECO:0000256" key="5">
    <source>
        <dbReference type="SAM" id="Phobius"/>
    </source>
</evidence>
<dbReference type="GO" id="GO:0005829">
    <property type="term" value="C:cytosol"/>
    <property type="evidence" value="ECO:0007669"/>
    <property type="project" value="TreeGrafter"/>
</dbReference>
<gene>
    <name evidence="6" type="ORF">SAMN05444362_11730</name>
</gene>
<keyword evidence="5" id="KW-0472">Membrane</keyword>
<dbReference type="GO" id="GO:0003677">
    <property type="term" value="F:DNA binding"/>
    <property type="evidence" value="ECO:0007669"/>
    <property type="project" value="UniProtKB-KW"/>
</dbReference>
<dbReference type="SUPFAM" id="SSF47729">
    <property type="entry name" value="IHF-like DNA-binding proteins"/>
    <property type="match status" value="1"/>
</dbReference>
<evidence type="ECO:0000313" key="7">
    <source>
        <dbReference type="Proteomes" id="UP000184480"/>
    </source>
</evidence>
<dbReference type="Proteomes" id="UP000184480">
    <property type="component" value="Unassembled WGS sequence"/>
</dbReference>
<dbReference type="InterPro" id="IPR000119">
    <property type="entry name" value="Hist_DNA-bd"/>
</dbReference>
<dbReference type="AlphaFoldDB" id="A0A1M5HT78"/>
<dbReference type="PANTHER" id="PTHR33175">
    <property type="entry name" value="DNA-BINDING PROTEIN HU"/>
    <property type="match status" value="1"/>
</dbReference>
<comment type="similarity">
    <text evidence="1 3">Belongs to the bacterial histone-like protein family.</text>
</comment>
<proteinExistence type="inferred from homology"/>
<feature type="compositionally biased region" description="Basic and acidic residues" evidence="4">
    <location>
        <begin position="299"/>
        <end position="316"/>
    </location>
</feature>
<reference evidence="7" key="1">
    <citation type="submission" date="2016-11" db="EMBL/GenBank/DDBJ databases">
        <authorList>
            <person name="Varghese N."/>
            <person name="Submissions S."/>
        </authorList>
    </citation>
    <scope>NUCLEOTIDE SEQUENCE [LARGE SCALE GENOMIC DNA]</scope>
    <source>
        <strain evidence="7">DSM 27370</strain>
    </source>
</reference>
<dbReference type="CDD" id="cd13832">
    <property type="entry name" value="IHF"/>
    <property type="match status" value="1"/>
</dbReference>
<feature type="region of interest" description="Disordered" evidence="4">
    <location>
        <begin position="221"/>
        <end position="316"/>
    </location>
</feature>
<dbReference type="InterPro" id="IPR010992">
    <property type="entry name" value="IHF-like_DNA-bd_dom_sf"/>
</dbReference>
<dbReference type="RefSeq" id="WP_062182758.1">
    <property type="nucleotide sequence ID" value="NZ_BBXL01000018.1"/>
</dbReference>
<dbReference type="STRING" id="1346286.SAMN05444362_11730"/>
<keyword evidence="5" id="KW-1133">Transmembrane helix</keyword>
<dbReference type="Gene3D" id="4.10.520.10">
    <property type="entry name" value="IHF-like DNA-binding proteins"/>
    <property type="match status" value="1"/>
</dbReference>
<keyword evidence="7" id="KW-1185">Reference proteome</keyword>
<feature type="region of interest" description="Disordered" evidence="4">
    <location>
        <begin position="138"/>
        <end position="188"/>
    </location>
</feature>
<name>A0A1M5HT78_9BACT</name>
<feature type="region of interest" description="Disordered" evidence="4">
    <location>
        <begin position="340"/>
        <end position="368"/>
    </location>
</feature>
<dbReference type="SMART" id="SM00411">
    <property type="entry name" value="BHL"/>
    <property type="match status" value="1"/>
</dbReference>
<evidence type="ECO:0000256" key="3">
    <source>
        <dbReference type="RuleBase" id="RU003939"/>
    </source>
</evidence>
<feature type="compositionally biased region" description="Basic and acidic residues" evidence="4">
    <location>
        <begin position="242"/>
        <end position="259"/>
    </location>
</feature>
<feature type="compositionally biased region" description="Basic and acidic residues" evidence="4">
    <location>
        <begin position="146"/>
        <end position="171"/>
    </location>
</feature>
<evidence type="ECO:0000313" key="6">
    <source>
        <dbReference type="EMBL" id="SHG19166.1"/>
    </source>
</evidence>
<evidence type="ECO:0000256" key="1">
    <source>
        <dbReference type="ARBA" id="ARBA00010529"/>
    </source>
</evidence>
<keyword evidence="5" id="KW-0812">Transmembrane</keyword>
<dbReference type="PANTHER" id="PTHR33175:SF2">
    <property type="entry name" value="INTEGRATION HOST FACTOR SUBUNIT ALPHA"/>
    <property type="match status" value="1"/>
</dbReference>
<evidence type="ECO:0000256" key="4">
    <source>
        <dbReference type="SAM" id="MobiDB-lite"/>
    </source>
</evidence>
<evidence type="ECO:0000256" key="2">
    <source>
        <dbReference type="ARBA" id="ARBA00023125"/>
    </source>
</evidence>
<dbReference type="GO" id="GO:0030527">
    <property type="term" value="F:structural constituent of chromatin"/>
    <property type="evidence" value="ECO:0007669"/>
    <property type="project" value="InterPro"/>
</dbReference>
<accession>A0A1M5HT78</accession>
<keyword evidence="2 6" id="KW-0238">DNA-binding</keyword>
<protein>
    <submittedName>
        <fullName evidence="6">Nucleoid DNA-binding protein</fullName>
    </submittedName>
</protein>